<keyword evidence="2" id="KW-0732">Signal</keyword>
<keyword evidence="4" id="KW-0645">Protease</keyword>
<dbReference type="Pfam" id="PF00246">
    <property type="entry name" value="Peptidase_M14"/>
    <property type="match status" value="1"/>
</dbReference>
<feature type="signal peptide" evidence="2">
    <location>
        <begin position="1"/>
        <end position="25"/>
    </location>
</feature>
<dbReference type="GO" id="GO:0008270">
    <property type="term" value="F:zinc ion binding"/>
    <property type="evidence" value="ECO:0007669"/>
    <property type="project" value="InterPro"/>
</dbReference>
<evidence type="ECO:0000313" key="5">
    <source>
        <dbReference type="Proteomes" id="UP000199518"/>
    </source>
</evidence>
<dbReference type="STRING" id="1576369.SAMN05421753_12181"/>
<dbReference type="RefSeq" id="WP_092056190.1">
    <property type="nucleotide sequence ID" value="NZ_FOQD01000021.1"/>
</dbReference>
<dbReference type="InterPro" id="IPR000834">
    <property type="entry name" value="Peptidase_M14"/>
</dbReference>
<dbReference type="SUPFAM" id="SSF53187">
    <property type="entry name" value="Zn-dependent exopeptidases"/>
    <property type="match status" value="1"/>
</dbReference>
<reference evidence="5" key="1">
    <citation type="submission" date="2016-10" db="EMBL/GenBank/DDBJ databases">
        <authorList>
            <person name="Varghese N."/>
            <person name="Submissions S."/>
        </authorList>
    </citation>
    <scope>NUCLEOTIDE SEQUENCE [LARGE SCALE GENOMIC DNA]</scope>
    <source>
        <strain evidence="5">DSM 26348</strain>
    </source>
</reference>
<dbReference type="AlphaFoldDB" id="A0A1I3RQK2"/>
<evidence type="ECO:0000256" key="1">
    <source>
        <dbReference type="SAM" id="MobiDB-lite"/>
    </source>
</evidence>
<feature type="region of interest" description="Disordered" evidence="1">
    <location>
        <begin position="262"/>
        <end position="343"/>
    </location>
</feature>
<feature type="domain" description="Peptidase M14" evidence="3">
    <location>
        <begin position="113"/>
        <end position="184"/>
    </location>
</feature>
<dbReference type="GO" id="GO:0004181">
    <property type="term" value="F:metallocarboxypeptidase activity"/>
    <property type="evidence" value="ECO:0007669"/>
    <property type="project" value="InterPro"/>
</dbReference>
<evidence type="ECO:0000313" key="4">
    <source>
        <dbReference type="EMBL" id="SFJ48320.1"/>
    </source>
</evidence>
<accession>A0A1I3RQK2</accession>
<organism evidence="4 5">
    <name type="scientific">Planctomicrobium piriforme</name>
    <dbReference type="NCBI Taxonomy" id="1576369"/>
    <lineage>
        <taxon>Bacteria</taxon>
        <taxon>Pseudomonadati</taxon>
        <taxon>Planctomycetota</taxon>
        <taxon>Planctomycetia</taxon>
        <taxon>Planctomycetales</taxon>
        <taxon>Planctomycetaceae</taxon>
        <taxon>Planctomicrobium</taxon>
    </lineage>
</organism>
<keyword evidence="4" id="KW-0378">Hydrolase</keyword>
<dbReference type="EMBL" id="FOQD01000021">
    <property type="protein sequence ID" value="SFJ48320.1"/>
    <property type="molecule type" value="Genomic_DNA"/>
</dbReference>
<protein>
    <submittedName>
        <fullName evidence="4">Zinc carboxypeptidase</fullName>
    </submittedName>
</protein>
<feature type="compositionally biased region" description="Low complexity" evidence="1">
    <location>
        <begin position="273"/>
        <end position="298"/>
    </location>
</feature>
<name>A0A1I3RQK2_9PLAN</name>
<evidence type="ECO:0000256" key="2">
    <source>
        <dbReference type="SAM" id="SignalP"/>
    </source>
</evidence>
<dbReference type="GO" id="GO:0006508">
    <property type="term" value="P:proteolysis"/>
    <property type="evidence" value="ECO:0007669"/>
    <property type="project" value="InterPro"/>
</dbReference>
<dbReference type="OrthoDB" id="9802862at2"/>
<gene>
    <name evidence="4" type="ORF">SAMN05421753_12181</name>
</gene>
<keyword evidence="5" id="KW-1185">Reference proteome</keyword>
<keyword evidence="4" id="KW-0121">Carboxypeptidase</keyword>
<feature type="chain" id="PRO_5011716280" evidence="2">
    <location>
        <begin position="26"/>
        <end position="343"/>
    </location>
</feature>
<dbReference type="Proteomes" id="UP000199518">
    <property type="component" value="Unassembled WGS sequence"/>
</dbReference>
<sequence length="343" mass="36865">MRFSCFDCCAVLLLCGAVLGETAQAQQSARLPVRAAGDQNGANVRLVNGQQPLWVAGEHSTGKRPIEVARSGKGSQFVLVVGSVAGNDPESIELIDATCQLARMYPPPDPVTLLFVRTPNPDGLAEHVHTNQRGVELDRNFPSRNFTSAPNRLTGPKPASEVETQYMVRVLQEFKPVRVIHLKSGVGDRPLVMISDKWQATTGAAMLPKDISQDRYQGTFKAGSLEEYVSVEMETAIGTVVLSKGSRQMQAAEILRLAVGNISKNPNPADNLAKANPPAKTPAAQPAAPAAAQRPMTPEAAPKGNQGEVELLPPPPEFAPTSTPSQQVDRNDSRYFELPPPPR</sequence>
<proteinExistence type="predicted"/>
<evidence type="ECO:0000259" key="3">
    <source>
        <dbReference type="Pfam" id="PF00246"/>
    </source>
</evidence>
<dbReference type="Gene3D" id="3.40.630.10">
    <property type="entry name" value="Zn peptidases"/>
    <property type="match status" value="1"/>
</dbReference>